<keyword evidence="3" id="KW-1185">Reference proteome</keyword>
<dbReference type="GO" id="GO:0016787">
    <property type="term" value="F:hydrolase activity"/>
    <property type="evidence" value="ECO:0007669"/>
    <property type="project" value="UniProtKB-KW"/>
</dbReference>
<dbReference type="Proteomes" id="UP001227964">
    <property type="component" value="Unassembled WGS sequence"/>
</dbReference>
<proteinExistence type="predicted"/>
<evidence type="ECO:0000313" key="3">
    <source>
        <dbReference type="Proteomes" id="UP001227964"/>
    </source>
</evidence>
<dbReference type="SUPFAM" id="SSF53474">
    <property type="entry name" value="alpha/beta-Hydrolases"/>
    <property type="match status" value="1"/>
</dbReference>
<dbReference type="Gene3D" id="3.40.50.1820">
    <property type="entry name" value="alpha/beta hydrolase"/>
    <property type="match status" value="1"/>
</dbReference>
<dbReference type="InterPro" id="IPR029058">
    <property type="entry name" value="AB_hydrolase_fold"/>
</dbReference>
<comment type="caution">
    <text evidence="2">The sequence shown here is derived from an EMBL/GenBank/DDBJ whole genome shotgun (WGS) entry which is preliminary data.</text>
</comment>
<reference evidence="2 3" key="1">
    <citation type="submission" date="2023-06" db="EMBL/GenBank/DDBJ databases">
        <title>Marinobacter azerbaijanicus a moderately halophilic, isolated from Urmia Lake in Azerbaijan region of Iran.</title>
        <authorList>
            <person name="Sanchez-Porro C."/>
            <person name="Aghdam E.M."/>
            <person name="Saheb S.M."/>
            <person name="Tarhriz V."/>
            <person name="Kazemi E."/>
            <person name="Ammozegar M.A."/>
            <person name="Ventosa A."/>
            <person name="Hejazi M.S."/>
        </authorList>
    </citation>
    <scope>NUCLEOTIDE SEQUENCE [LARGE SCALE GENOMIC DNA]</scope>
    <source>
        <strain evidence="2 3">TBZ242</strain>
    </source>
</reference>
<protein>
    <submittedName>
        <fullName evidence="2">Alpha/beta hydrolase</fullName>
    </submittedName>
</protein>
<evidence type="ECO:0000313" key="2">
    <source>
        <dbReference type="EMBL" id="MDL0432716.1"/>
    </source>
</evidence>
<dbReference type="PANTHER" id="PTHR43798">
    <property type="entry name" value="MONOACYLGLYCEROL LIPASE"/>
    <property type="match status" value="1"/>
</dbReference>
<dbReference type="PANTHER" id="PTHR43798:SF5">
    <property type="entry name" value="MONOACYLGLYCEROL LIPASE ABHD6"/>
    <property type="match status" value="1"/>
</dbReference>
<gene>
    <name evidence="2" type="ORF">QPM17_16360</name>
</gene>
<dbReference type="InterPro" id="IPR000073">
    <property type="entry name" value="AB_hydrolase_1"/>
</dbReference>
<accession>A0ABT7IEX7</accession>
<dbReference type="PRINTS" id="PR00111">
    <property type="entry name" value="ABHYDROLASE"/>
</dbReference>
<sequence length="301" mass="33425">MKIPTPNLWPAARTGQRWLLQAKRRESTVDGHRMVYLEKGTPTVGRPTLLLLHGFAAMKENWALWLQRLPSHWHILVPDLPGFGESDYHPSARYRYEDQALRMREWLASLPAGDVHIAGSSMGGAIAVVLAHKMTPASLTLLNSAGIPEHPDVDIDAPFESDRDKLLIPRDWAGVYRMFNSVGNGKPTAMGVAMTGLLGPDLMNRTDALRHIFNDMLADALAPARYLGPDTPPLQVQWGDRDVITPTRCVDWFRNATPDADIRLFRNVGHLPMLESPGPSARALVGFVERHGISDRAVTDL</sequence>
<dbReference type="Pfam" id="PF12697">
    <property type="entry name" value="Abhydrolase_6"/>
    <property type="match status" value="1"/>
</dbReference>
<dbReference type="RefSeq" id="WP_285391991.1">
    <property type="nucleotide sequence ID" value="NZ_JASSVS010000009.1"/>
</dbReference>
<dbReference type="EMBL" id="JASSVS010000009">
    <property type="protein sequence ID" value="MDL0432716.1"/>
    <property type="molecule type" value="Genomic_DNA"/>
</dbReference>
<keyword evidence="2" id="KW-0378">Hydrolase</keyword>
<name>A0ABT7IEX7_9GAMM</name>
<dbReference type="InterPro" id="IPR050266">
    <property type="entry name" value="AB_hydrolase_sf"/>
</dbReference>
<organism evidence="2 3">
    <name type="scientific">Marinobacter azerbaijanicus</name>
    <dbReference type="NCBI Taxonomy" id="3050455"/>
    <lineage>
        <taxon>Bacteria</taxon>
        <taxon>Pseudomonadati</taxon>
        <taxon>Pseudomonadota</taxon>
        <taxon>Gammaproteobacteria</taxon>
        <taxon>Pseudomonadales</taxon>
        <taxon>Marinobacteraceae</taxon>
        <taxon>Marinobacter</taxon>
    </lineage>
</organism>
<evidence type="ECO:0000259" key="1">
    <source>
        <dbReference type="Pfam" id="PF12697"/>
    </source>
</evidence>
<feature type="domain" description="AB hydrolase-1" evidence="1">
    <location>
        <begin position="49"/>
        <end position="279"/>
    </location>
</feature>